<accession>A0A6L5YGU7</accession>
<keyword evidence="4" id="KW-1185">Reference proteome</keyword>
<dbReference type="InterPro" id="IPR011105">
    <property type="entry name" value="Cell_wall_hydrolase_SleB"/>
</dbReference>
<dbReference type="PROSITE" id="PS51781">
    <property type="entry name" value="SH3B"/>
    <property type="match status" value="1"/>
</dbReference>
<evidence type="ECO:0000259" key="2">
    <source>
        <dbReference type="PROSITE" id="PS51781"/>
    </source>
</evidence>
<evidence type="ECO:0000313" key="4">
    <source>
        <dbReference type="Proteomes" id="UP000476055"/>
    </source>
</evidence>
<dbReference type="GO" id="GO:0016787">
    <property type="term" value="F:hydrolase activity"/>
    <property type="evidence" value="ECO:0007669"/>
    <property type="project" value="InterPro"/>
</dbReference>
<dbReference type="PANTHER" id="PTHR34408">
    <property type="entry name" value="FAMILY PROTEIN, PUTATIVE-RELATED"/>
    <property type="match status" value="1"/>
</dbReference>
<sequence>MTKSRRMLVVCAGLLCSIFLSMQMSMTAQASNTKNYVNDLNGGVASILDPGSKNSTEVINATVKELNLTFPSEEEISSGLVMANVRDAVNVRSDASEDASKVGKLYKDCGGTILEQKDGWTKIQSGTLIGWAKDEYLLFGDDAKALANDVGRMIAQINTETLRVRTEADQEAGVLGLLPKGDIVDVVDNSNPKWVCIDYEGADGYVSAEYVTVDFQIDSGETLEEIKAREAAEREAKRHVNYGEYTTDADTTQLLAALIQCEAGCESYEGQLAVGAVVMNRVRSGAYPSSIHGVIYASGQFTPALNGKVNTVYESGKINASCIKAAEEAISGVSNVGDLTHFRRNNGRDGIVIGNHVFY</sequence>
<dbReference type="Gene3D" id="1.10.10.2520">
    <property type="entry name" value="Cell wall hydrolase SleB, domain 1"/>
    <property type="match status" value="1"/>
</dbReference>
<dbReference type="Proteomes" id="UP000476055">
    <property type="component" value="Unassembled WGS sequence"/>
</dbReference>
<feature type="signal peptide" evidence="1">
    <location>
        <begin position="1"/>
        <end position="30"/>
    </location>
</feature>
<reference evidence="3 4" key="1">
    <citation type="submission" date="2019-08" db="EMBL/GenBank/DDBJ databases">
        <title>In-depth cultivation of the pig gut microbiome towards novel bacterial diversity and tailored functional studies.</title>
        <authorList>
            <person name="Wylensek D."/>
            <person name="Hitch T.C.A."/>
            <person name="Clavel T."/>
        </authorList>
    </citation>
    <scope>NUCLEOTIDE SEQUENCE [LARGE SCALE GENOMIC DNA]</scope>
    <source>
        <strain evidence="3 4">WCA3-601-WT-6H</strain>
    </source>
</reference>
<name>A0A6L5YGU7_9FIRM</name>
<organism evidence="3 4">
    <name type="scientific">Waltera intestinalis</name>
    <dbReference type="NCBI Taxonomy" id="2606635"/>
    <lineage>
        <taxon>Bacteria</taxon>
        <taxon>Bacillati</taxon>
        <taxon>Bacillota</taxon>
        <taxon>Clostridia</taxon>
        <taxon>Lachnospirales</taxon>
        <taxon>Lachnospiraceae</taxon>
        <taxon>Waltera</taxon>
    </lineage>
</organism>
<feature type="chain" id="PRO_5026771735" evidence="1">
    <location>
        <begin position="31"/>
        <end position="359"/>
    </location>
</feature>
<dbReference type="InterPro" id="IPR042047">
    <property type="entry name" value="SleB_dom1"/>
</dbReference>
<dbReference type="SMART" id="SM00287">
    <property type="entry name" value="SH3b"/>
    <property type="match status" value="2"/>
</dbReference>
<dbReference type="EMBL" id="VUMU01000003">
    <property type="protein sequence ID" value="MST57546.1"/>
    <property type="molecule type" value="Genomic_DNA"/>
</dbReference>
<dbReference type="Gene3D" id="2.30.30.40">
    <property type="entry name" value="SH3 Domains"/>
    <property type="match status" value="2"/>
</dbReference>
<feature type="domain" description="SH3b" evidence="2">
    <location>
        <begin position="152"/>
        <end position="215"/>
    </location>
</feature>
<dbReference type="AlphaFoldDB" id="A0A6L5YGU7"/>
<evidence type="ECO:0000313" key="3">
    <source>
        <dbReference type="EMBL" id="MST57546.1"/>
    </source>
</evidence>
<protein>
    <submittedName>
        <fullName evidence="3">SH3 domain-containing protein</fullName>
    </submittedName>
</protein>
<dbReference type="InterPro" id="IPR003646">
    <property type="entry name" value="SH3-like_bac-type"/>
</dbReference>
<dbReference type="RefSeq" id="WP_154495572.1">
    <property type="nucleotide sequence ID" value="NZ_VUMU01000003.1"/>
</dbReference>
<dbReference type="Pfam" id="PF07486">
    <property type="entry name" value="Hydrolase_2"/>
    <property type="match status" value="1"/>
</dbReference>
<dbReference type="PANTHER" id="PTHR34408:SF1">
    <property type="entry name" value="GLYCOSYL HYDROLASE FAMILY 19 DOMAIN-CONTAINING PROTEIN HI_1415"/>
    <property type="match status" value="1"/>
</dbReference>
<keyword evidence="1" id="KW-0732">Signal</keyword>
<proteinExistence type="predicted"/>
<evidence type="ECO:0000256" key="1">
    <source>
        <dbReference type="SAM" id="SignalP"/>
    </source>
</evidence>
<dbReference type="Pfam" id="PF08239">
    <property type="entry name" value="SH3_3"/>
    <property type="match status" value="1"/>
</dbReference>
<gene>
    <name evidence="3" type="ORF">FYJ59_04685</name>
</gene>
<dbReference type="InterPro" id="IPR052354">
    <property type="entry name" value="Cell_Wall_Dynamics_Protein"/>
</dbReference>
<comment type="caution">
    <text evidence="3">The sequence shown here is derived from an EMBL/GenBank/DDBJ whole genome shotgun (WGS) entry which is preliminary data.</text>
</comment>